<dbReference type="OrthoDB" id="1114497at2"/>
<comment type="caution">
    <text evidence="2">The sequence shown here is derived from an EMBL/GenBank/DDBJ whole genome shotgun (WGS) entry which is preliminary data.</text>
</comment>
<gene>
    <name evidence="2" type="ORF">EO244_01185</name>
</gene>
<dbReference type="InterPro" id="IPR011990">
    <property type="entry name" value="TPR-like_helical_dom_sf"/>
</dbReference>
<keyword evidence="1" id="KW-0732">Signal</keyword>
<name>A0A4Q1JRH1_9BACT</name>
<organism evidence="2 3">
    <name type="scientific">Ancylomarina salipaludis</name>
    <dbReference type="NCBI Taxonomy" id="2501299"/>
    <lineage>
        <taxon>Bacteria</taxon>
        <taxon>Pseudomonadati</taxon>
        <taxon>Bacteroidota</taxon>
        <taxon>Bacteroidia</taxon>
        <taxon>Marinilabiliales</taxon>
        <taxon>Marinifilaceae</taxon>
        <taxon>Ancylomarina</taxon>
    </lineage>
</organism>
<evidence type="ECO:0008006" key="4">
    <source>
        <dbReference type="Google" id="ProtNLM"/>
    </source>
</evidence>
<evidence type="ECO:0000256" key="1">
    <source>
        <dbReference type="SAM" id="SignalP"/>
    </source>
</evidence>
<protein>
    <recommendedName>
        <fullName evidence="4">Tetratricopeptide repeat protein</fullName>
    </recommendedName>
</protein>
<accession>A0A4Q1JRH1</accession>
<dbReference type="RefSeq" id="WP_129252131.1">
    <property type="nucleotide sequence ID" value="NZ_SAXA01000001.1"/>
</dbReference>
<sequence length="288" mass="33603">MKWIKKSYLIFIFLFGIYSTSQGQNQTALLKADSLFSQENYQLAAIEYERFLYFASDQAQMPEILYKKAQCYKQLSEFNKACKALERIRLYDVDQNRYIQIKKELSLCYYLDNQIQKAQIQISQLRHKLKNQILPKETLLVEIFILNELKKWDEAEDLAREYINTNEVGNKILALQKIDSLYSKKNLPKLKSIEKAENLSRFIPGSGQMYCGKVLEGSFTFLFNGAFLALGIQQILTKFYFTGYAAGFGVLHKTYTGNMARTKHLAIKVNHQRHTRFNESIINYLLSL</sequence>
<proteinExistence type="predicted"/>
<dbReference type="Proteomes" id="UP000289703">
    <property type="component" value="Unassembled WGS sequence"/>
</dbReference>
<feature type="signal peptide" evidence="1">
    <location>
        <begin position="1"/>
        <end position="23"/>
    </location>
</feature>
<evidence type="ECO:0000313" key="3">
    <source>
        <dbReference type="Proteomes" id="UP000289703"/>
    </source>
</evidence>
<keyword evidence="3" id="KW-1185">Reference proteome</keyword>
<dbReference type="SUPFAM" id="SSF48452">
    <property type="entry name" value="TPR-like"/>
    <property type="match status" value="1"/>
</dbReference>
<dbReference type="AlphaFoldDB" id="A0A4Q1JRH1"/>
<feature type="chain" id="PRO_5020510000" description="Tetratricopeptide repeat protein" evidence="1">
    <location>
        <begin position="24"/>
        <end position="288"/>
    </location>
</feature>
<dbReference type="EMBL" id="SAXA01000001">
    <property type="protein sequence ID" value="RXQ97530.1"/>
    <property type="molecule type" value="Genomic_DNA"/>
</dbReference>
<reference evidence="2 3" key="1">
    <citation type="submission" date="2019-01" db="EMBL/GenBank/DDBJ databases">
        <title>Ancylomarina salipaludis sp. nov., isolated from a salt marsh.</title>
        <authorList>
            <person name="Yoon J.-H."/>
        </authorList>
    </citation>
    <scope>NUCLEOTIDE SEQUENCE [LARGE SCALE GENOMIC DNA]</scope>
    <source>
        <strain evidence="2 3">SHSM-M15</strain>
    </source>
</reference>
<evidence type="ECO:0000313" key="2">
    <source>
        <dbReference type="EMBL" id="RXQ97530.1"/>
    </source>
</evidence>
<dbReference type="Gene3D" id="1.25.40.10">
    <property type="entry name" value="Tetratricopeptide repeat domain"/>
    <property type="match status" value="1"/>
</dbReference>